<keyword evidence="2" id="KW-1185">Reference proteome</keyword>
<gene>
    <name evidence="1" type="ORF">J2X09_003974</name>
</gene>
<proteinExistence type="predicted"/>
<dbReference type="Proteomes" id="UP001265550">
    <property type="component" value="Unassembled WGS sequence"/>
</dbReference>
<dbReference type="EMBL" id="JAVDWE010000013">
    <property type="protein sequence ID" value="MDR7096217.1"/>
    <property type="molecule type" value="Genomic_DNA"/>
</dbReference>
<comment type="caution">
    <text evidence="1">The sequence shown here is derived from an EMBL/GenBank/DDBJ whole genome shotgun (WGS) entry which is preliminary data.</text>
</comment>
<name>A0ABU1VFH4_9BURK</name>
<evidence type="ECO:0000313" key="2">
    <source>
        <dbReference type="Proteomes" id="UP001265550"/>
    </source>
</evidence>
<protein>
    <submittedName>
        <fullName evidence="1">Uncharacterized protein</fullName>
    </submittedName>
</protein>
<reference evidence="1 2" key="1">
    <citation type="submission" date="2023-07" db="EMBL/GenBank/DDBJ databases">
        <title>Sorghum-associated microbial communities from plants grown in Nebraska, USA.</title>
        <authorList>
            <person name="Schachtman D."/>
        </authorList>
    </citation>
    <scope>NUCLEOTIDE SEQUENCE [LARGE SCALE GENOMIC DNA]</scope>
    <source>
        <strain evidence="1 2">BE240</strain>
    </source>
</reference>
<evidence type="ECO:0000313" key="1">
    <source>
        <dbReference type="EMBL" id="MDR7096217.1"/>
    </source>
</evidence>
<organism evidence="1 2">
    <name type="scientific">Hydrogenophaga laconesensis</name>
    <dbReference type="NCBI Taxonomy" id="1805971"/>
    <lineage>
        <taxon>Bacteria</taxon>
        <taxon>Pseudomonadati</taxon>
        <taxon>Pseudomonadota</taxon>
        <taxon>Betaproteobacteria</taxon>
        <taxon>Burkholderiales</taxon>
        <taxon>Comamonadaceae</taxon>
        <taxon>Hydrogenophaga</taxon>
    </lineage>
</organism>
<sequence>MAKVAQACNDGNAAACQDINRTINQFAAQGQAEMNQLVQELKPSCAPPKDCAQAANWANNELKTLQQFGNQVWASSASGAVSPTVGLEALVGPGVGAAARLAAGGFVVGAGFDAAGQYVQSGTVRPEQSLVAGVTGAVGVSLAARGNLWIPAAGAGAAAVNTSFNNLYYGEETSVFWAAVLGAGAATFAPFAGGAATKLSSPLFSSSARIPIKGPTPVFPAHGTLNPIPKQIGSVVETGVSNMPSFIPLDNGKKGAKQ</sequence>
<accession>A0ABU1VFH4</accession>